<dbReference type="PANTHER" id="PTHR34351">
    <property type="entry name" value="SLR1927 PROTEIN-RELATED"/>
    <property type="match status" value="1"/>
</dbReference>
<feature type="transmembrane region" description="Helical" evidence="1">
    <location>
        <begin position="51"/>
        <end position="72"/>
    </location>
</feature>
<dbReference type="EMBL" id="JH600070">
    <property type="protein sequence ID" value="EIJ43024.1"/>
    <property type="molecule type" value="Genomic_DNA"/>
</dbReference>
<dbReference type="Proteomes" id="UP000005744">
    <property type="component" value="Unassembled WGS sequence"/>
</dbReference>
<dbReference type="HOGENOM" id="CLU_612238_0_0_6"/>
<keyword evidence="1" id="KW-0472">Membrane</keyword>
<keyword evidence="1" id="KW-0812">Transmembrane</keyword>
<organism evidence="3 4">
    <name type="scientific">Beggiatoa alba B18LD</name>
    <dbReference type="NCBI Taxonomy" id="395493"/>
    <lineage>
        <taxon>Bacteria</taxon>
        <taxon>Pseudomonadati</taxon>
        <taxon>Pseudomonadota</taxon>
        <taxon>Gammaproteobacteria</taxon>
        <taxon>Thiotrichales</taxon>
        <taxon>Thiotrichaceae</taxon>
        <taxon>Beggiatoa</taxon>
    </lineage>
</organism>
<accession>I3CHD1</accession>
<keyword evidence="1" id="KW-1133">Transmembrane helix</keyword>
<protein>
    <submittedName>
        <fullName evidence="3">Conserved repeat protein</fullName>
    </submittedName>
</protein>
<dbReference type="eggNOG" id="COG1721">
    <property type="taxonomic scope" value="Bacteria"/>
</dbReference>
<gene>
    <name evidence="3" type="ORF">BegalDRAFT_2160</name>
</gene>
<dbReference type="PANTHER" id="PTHR34351:SF1">
    <property type="entry name" value="SLR1927 PROTEIN"/>
    <property type="match status" value="1"/>
</dbReference>
<dbReference type="Pfam" id="PF01882">
    <property type="entry name" value="DUF58"/>
    <property type="match status" value="1"/>
</dbReference>
<proteinExistence type="predicted"/>
<reference evidence="3 4" key="1">
    <citation type="submission" date="2011-11" db="EMBL/GenBank/DDBJ databases">
        <title>Improved High-Quality Draft sequence of Beggiatoa alba B18lD.</title>
        <authorList>
            <consortium name="US DOE Joint Genome Institute"/>
            <person name="Lucas S."/>
            <person name="Han J."/>
            <person name="Lapidus A."/>
            <person name="Cheng J.-F."/>
            <person name="Goodwin L."/>
            <person name="Pitluck S."/>
            <person name="Peters L."/>
            <person name="Mikhailova N."/>
            <person name="Held B."/>
            <person name="Detter J.C."/>
            <person name="Han C."/>
            <person name="Tapia R."/>
            <person name="Land M."/>
            <person name="Hauser L."/>
            <person name="Kyrpides N."/>
            <person name="Ivanova N."/>
            <person name="Pagani I."/>
            <person name="Samuel K."/>
            <person name="Teske A."/>
            <person name="Mueller J."/>
            <person name="Woyke T."/>
        </authorList>
    </citation>
    <scope>NUCLEOTIDE SEQUENCE [LARGE SCALE GENOMIC DNA]</scope>
    <source>
        <strain evidence="3 4">B18LD</strain>
    </source>
</reference>
<dbReference type="OrthoDB" id="9812729at2"/>
<dbReference type="RefSeq" id="WP_002689899.1">
    <property type="nucleotide sequence ID" value="NZ_JH600070.1"/>
</dbReference>
<feature type="domain" description="DUF58" evidence="2">
    <location>
        <begin position="254"/>
        <end position="324"/>
    </location>
</feature>
<evidence type="ECO:0000259" key="2">
    <source>
        <dbReference type="Pfam" id="PF01882"/>
    </source>
</evidence>
<dbReference type="InterPro" id="IPR002881">
    <property type="entry name" value="DUF58"/>
</dbReference>
<dbReference type="AlphaFoldDB" id="I3CHD1"/>
<evidence type="ECO:0000313" key="3">
    <source>
        <dbReference type="EMBL" id="EIJ43024.1"/>
    </source>
</evidence>
<keyword evidence="4" id="KW-1185">Reference proteome</keyword>
<evidence type="ECO:0000313" key="4">
    <source>
        <dbReference type="Proteomes" id="UP000005744"/>
    </source>
</evidence>
<sequence length="445" mass="50578">MRRFLFYNFRFVYKTDRWIRRHFTQAGLLLLGTLVATSVFSIDTRQTLAYQFFSLLVALLLFATLFSFFIRLRLTLQRDLPRFATVGETIQYRVTITNLSAKTYIGLQLFENIDDKLPSFETFLTTTIPYQDKLNWFDNYIGYPRWTWLIALNRGGSIAPITLQKLMPYSKIQTEISLLPLRRGYIHFAGASFARSDPLGIFNSIYKVSCPDKLLVLPKRYPIGELQLSGSRRYQHGGVHLAMSVGDAEEFYALREYRAGDPLRHIHWKSLAKLNKPIVKEFQDEYYVRHALILDTFTTAAHSTVFEAAVSVAASIACAPHSHEVLLDLMFVGLNTYYFSSGRGLAQTSDLLETLACVDICTDKGINHLFPLIKQHISSLSGCICILLQWDEERQALALFLQSLPLSALILIVSQTPLEIDKQRFPQVKVLLIAELAAELAALGG</sequence>
<evidence type="ECO:0000256" key="1">
    <source>
        <dbReference type="SAM" id="Phobius"/>
    </source>
</evidence>
<name>I3CHD1_9GAMM</name>
<dbReference type="STRING" id="395493.BegalDRAFT_2160"/>